<evidence type="ECO:0000313" key="2">
    <source>
        <dbReference type="Proteomes" id="UP000339249"/>
    </source>
</evidence>
<dbReference type="EMBL" id="CABDVU010000001">
    <property type="protein sequence ID" value="VTN12154.1"/>
    <property type="molecule type" value="Genomic_DNA"/>
</dbReference>
<gene>
    <name evidence="1" type="ORF">NCTC9185_04124</name>
</gene>
<proteinExistence type="predicted"/>
<dbReference type="Proteomes" id="UP000339249">
    <property type="component" value="Unassembled WGS sequence"/>
</dbReference>
<reference evidence="1 2" key="1">
    <citation type="submission" date="2019-04" db="EMBL/GenBank/DDBJ databases">
        <authorList>
            <consortium name="Pathogen Informatics"/>
        </authorList>
    </citation>
    <scope>NUCLEOTIDE SEQUENCE [LARGE SCALE GENOMIC DNA]</scope>
    <source>
        <strain evidence="1 2">NCTC9185</strain>
    </source>
</reference>
<organism evidence="1 2">
    <name type="scientific">Raoultella terrigena</name>
    <name type="common">Klebsiella terrigena</name>
    <dbReference type="NCBI Taxonomy" id="577"/>
    <lineage>
        <taxon>Bacteria</taxon>
        <taxon>Pseudomonadati</taxon>
        <taxon>Pseudomonadota</taxon>
        <taxon>Gammaproteobacteria</taxon>
        <taxon>Enterobacterales</taxon>
        <taxon>Enterobacteriaceae</taxon>
        <taxon>Klebsiella/Raoultella group</taxon>
        <taxon>Raoultella</taxon>
    </lineage>
</organism>
<protein>
    <submittedName>
        <fullName evidence="1">Uncharacterized protein</fullName>
    </submittedName>
</protein>
<sequence>MSLSSCLGIRWAALWPFITVASIYPEKLDALNKWMDRLELISVENPNVTILKVAK</sequence>
<accession>A0A4V6J203</accession>
<name>A0A4V6J203_RAOTE</name>
<dbReference type="AlphaFoldDB" id="A0A4V6J203"/>
<evidence type="ECO:0000313" key="1">
    <source>
        <dbReference type="EMBL" id="VTN12154.1"/>
    </source>
</evidence>